<dbReference type="InterPro" id="IPR017972">
    <property type="entry name" value="Cyt_P450_CS"/>
</dbReference>
<comment type="similarity">
    <text evidence="8">Belongs to the cytochrome P450 family.</text>
</comment>
<dbReference type="GO" id="GO:0005506">
    <property type="term" value="F:iron ion binding"/>
    <property type="evidence" value="ECO:0007669"/>
    <property type="project" value="InterPro"/>
</dbReference>
<accession>A0A7J7GQR0</accession>
<evidence type="ECO:0000256" key="7">
    <source>
        <dbReference type="PIRSR" id="PIRSR602403-1"/>
    </source>
</evidence>
<dbReference type="InterPro" id="IPR002403">
    <property type="entry name" value="Cyt_P450_E_grp-IV"/>
</dbReference>
<dbReference type="PRINTS" id="PR00465">
    <property type="entry name" value="EP450IV"/>
</dbReference>
<keyword evidence="6" id="KW-0472">Membrane</keyword>
<dbReference type="GO" id="GO:0016020">
    <property type="term" value="C:membrane"/>
    <property type="evidence" value="ECO:0007669"/>
    <property type="project" value="UniProtKB-SubCell"/>
</dbReference>
<organism evidence="10 11">
    <name type="scientific">Camellia sinensis</name>
    <name type="common">Tea plant</name>
    <name type="synonym">Thea sinensis</name>
    <dbReference type="NCBI Taxonomy" id="4442"/>
    <lineage>
        <taxon>Eukaryota</taxon>
        <taxon>Viridiplantae</taxon>
        <taxon>Streptophyta</taxon>
        <taxon>Embryophyta</taxon>
        <taxon>Tracheophyta</taxon>
        <taxon>Spermatophyta</taxon>
        <taxon>Magnoliopsida</taxon>
        <taxon>eudicotyledons</taxon>
        <taxon>Gunneridae</taxon>
        <taxon>Pentapetalae</taxon>
        <taxon>asterids</taxon>
        <taxon>Ericales</taxon>
        <taxon>Theaceae</taxon>
        <taxon>Camellia</taxon>
    </lineage>
</organism>
<evidence type="ECO:0000256" key="1">
    <source>
        <dbReference type="ARBA" id="ARBA00004167"/>
    </source>
</evidence>
<evidence type="ECO:0000256" key="5">
    <source>
        <dbReference type="ARBA" id="ARBA00023004"/>
    </source>
</evidence>
<dbReference type="InterPro" id="IPR051103">
    <property type="entry name" value="Plant_metabolite_P450s"/>
</dbReference>
<dbReference type="GO" id="GO:0016709">
    <property type="term" value="F:oxidoreductase activity, acting on paired donors, with incorporation or reduction of molecular oxygen, NAD(P)H as one donor, and incorporation of one atom of oxygen"/>
    <property type="evidence" value="ECO:0007669"/>
    <property type="project" value="TreeGrafter"/>
</dbReference>
<evidence type="ECO:0000256" key="3">
    <source>
        <dbReference type="ARBA" id="ARBA00022723"/>
    </source>
</evidence>
<sequence>MQRRGLNELVEILPMNNCQIMNKYEDEVESGNPRKKKGKLQKRLRTAGSNKASRQPNMGPPTIPFLGNMLWLLKSSQDFSNLETILRRLRTKHGPILTLHISSRPSIFITTCELTHRALVQNATILTNRPQAIETTKVIFSNHRIVSFAAYGSLWKRTLMEGYDIPMNAMVNFTVAEKGWDPNVWEDPMEFRPGRFMSEKGGEEKVVFDIKGAKEIKMMPFGAGRRVCPAITLALLLQKYFVANLVRDFK</sequence>
<evidence type="ECO:0008006" key="12">
    <source>
        <dbReference type="Google" id="ProtNLM"/>
    </source>
</evidence>
<reference evidence="10 11" key="2">
    <citation type="submission" date="2020-07" db="EMBL/GenBank/DDBJ databases">
        <title>Genome assembly of wild tea tree DASZ reveals pedigree and selection history of tea varieties.</title>
        <authorList>
            <person name="Zhang W."/>
        </authorList>
    </citation>
    <scope>NUCLEOTIDE SEQUENCE [LARGE SCALE GENOMIC DNA]</scope>
    <source>
        <strain evidence="11">cv. G240</strain>
        <tissue evidence="10">Leaf</tissue>
    </source>
</reference>
<comment type="caution">
    <text evidence="10">The sequence shown here is derived from an EMBL/GenBank/DDBJ whole genome shotgun (WGS) entry which is preliminary data.</text>
</comment>
<evidence type="ECO:0000256" key="6">
    <source>
        <dbReference type="ARBA" id="ARBA00023136"/>
    </source>
</evidence>
<evidence type="ECO:0000313" key="10">
    <source>
        <dbReference type="EMBL" id="KAF5943020.1"/>
    </source>
</evidence>
<protein>
    <recommendedName>
        <fullName evidence="12">Cytochrome P450</fullName>
    </recommendedName>
</protein>
<evidence type="ECO:0000313" key="11">
    <source>
        <dbReference type="Proteomes" id="UP000593564"/>
    </source>
</evidence>
<feature type="region of interest" description="Disordered" evidence="9">
    <location>
        <begin position="25"/>
        <end position="59"/>
    </location>
</feature>
<dbReference type="InterPro" id="IPR036396">
    <property type="entry name" value="Cyt_P450_sf"/>
</dbReference>
<dbReference type="SUPFAM" id="SSF48264">
    <property type="entry name" value="Cytochrome P450"/>
    <property type="match status" value="2"/>
</dbReference>
<comment type="subcellular location">
    <subcellularLocation>
        <location evidence="1">Membrane</location>
        <topology evidence="1">Single-pass membrane protein</topology>
    </subcellularLocation>
</comment>
<dbReference type="EMBL" id="JACBKZ010000009">
    <property type="protein sequence ID" value="KAF5943020.1"/>
    <property type="molecule type" value="Genomic_DNA"/>
</dbReference>
<reference evidence="11" key="1">
    <citation type="journal article" date="2020" name="Nat. Commun.">
        <title>Genome assembly of wild tea tree DASZ reveals pedigree and selection history of tea varieties.</title>
        <authorList>
            <person name="Zhang W."/>
            <person name="Zhang Y."/>
            <person name="Qiu H."/>
            <person name="Guo Y."/>
            <person name="Wan H."/>
            <person name="Zhang X."/>
            <person name="Scossa F."/>
            <person name="Alseekh S."/>
            <person name="Zhang Q."/>
            <person name="Wang P."/>
            <person name="Xu L."/>
            <person name="Schmidt M.H."/>
            <person name="Jia X."/>
            <person name="Li D."/>
            <person name="Zhu A."/>
            <person name="Guo F."/>
            <person name="Chen W."/>
            <person name="Ni D."/>
            <person name="Usadel B."/>
            <person name="Fernie A.R."/>
            <person name="Wen W."/>
        </authorList>
    </citation>
    <scope>NUCLEOTIDE SEQUENCE [LARGE SCALE GENOMIC DNA]</scope>
    <source>
        <strain evidence="11">cv. G240</strain>
    </source>
</reference>
<keyword evidence="8" id="KW-0560">Oxidoreductase</keyword>
<dbReference type="PANTHER" id="PTHR24298">
    <property type="entry name" value="FLAVONOID 3'-MONOOXYGENASE-RELATED"/>
    <property type="match status" value="1"/>
</dbReference>
<dbReference type="InterPro" id="IPR001128">
    <property type="entry name" value="Cyt_P450"/>
</dbReference>
<keyword evidence="3 7" id="KW-0479">Metal-binding</keyword>
<dbReference type="Proteomes" id="UP000593564">
    <property type="component" value="Unassembled WGS sequence"/>
</dbReference>
<comment type="cofactor">
    <cofactor evidence="7">
        <name>heme</name>
        <dbReference type="ChEBI" id="CHEBI:30413"/>
    </cofactor>
</comment>
<evidence type="ECO:0000256" key="8">
    <source>
        <dbReference type="RuleBase" id="RU000461"/>
    </source>
</evidence>
<feature type="compositionally biased region" description="Basic residues" evidence="9">
    <location>
        <begin position="33"/>
        <end position="45"/>
    </location>
</feature>
<keyword evidence="11" id="KW-1185">Reference proteome</keyword>
<evidence type="ECO:0000256" key="9">
    <source>
        <dbReference type="SAM" id="MobiDB-lite"/>
    </source>
</evidence>
<feature type="compositionally biased region" description="Polar residues" evidence="9">
    <location>
        <begin position="47"/>
        <end position="56"/>
    </location>
</feature>
<evidence type="ECO:0000256" key="4">
    <source>
        <dbReference type="ARBA" id="ARBA00022989"/>
    </source>
</evidence>
<dbReference type="PANTHER" id="PTHR24298:SF835">
    <property type="entry name" value="P450, PUTATIVE-RELATED"/>
    <property type="match status" value="1"/>
</dbReference>
<gene>
    <name evidence="10" type="ORF">HYC85_020662</name>
</gene>
<feature type="binding site" description="axial binding residue" evidence="7">
    <location>
        <position position="228"/>
    </location>
    <ligand>
        <name>heme</name>
        <dbReference type="ChEBI" id="CHEBI:30413"/>
    </ligand>
    <ligandPart>
        <name>Fe</name>
        <dbReference type="ChEBI" id="CHEBI:18248"/>
    </ligandPart>
</feature>
<name>A0A7J7GQR0_CAMSI</name>
<dbReference type="GO" id="GO:0020037">
    <property type="term" value="F:heme binding"/>
    <property type="evidence" value="ECO:0007669"/>
    <property type="project" value="InterPro"/>
</dbReference>
<proteinExistence type="inferred from homology"/>
<dbReference type="PROSITE" id="PS00086">
    <property type="entry name" value="CYTOCHROME_P450"/>
    <property type="match status" value="1"/>
</dbReference>
<keyword evidence="5 7" id="KW-0408">Iron</keyword>
<evidence type="ECO:0000256" key="2">
    <source>
        <dbReference type="ARBA" id="ARBA00022692"/>
    </source>
</evidence>
<dbReference type="Pfam" id="PF00067">
    <property type="entry name" value="p450"/>
    <property type="match status" value="2"/>
</dbReference>
<keyword evidence="8" id="KW-0503">Monooxygenase</keyword>
<keyword evidence="7 8" id="KW-0349">Heme</keyword>
<keyword evidence="2" id="KW-0812">Transmembrane</keyword>
<dbReference type="Gene3D" id="1.10.630.10">
    <property type="entry name" value="Cytochrome P450"/>
    <property type="match status" value="2"/>
</dbReference>
<keyword evidence="4" id="KW-1133">Transmembrane helix</keyword>
<dbReference type="AlphaFoldDB" id="A0A7J7GQR0"/>